<accession>A0A3B0T3A1</accession>
<evidence type="ECO:0000313" key="1">
    <source>
        <dbReference type="EMBL" id="VAW12815.1"/>
    </source>
</evidence>
<name>A0A3B0T3A1_9ZZZZ</name>
<dbReference type="AlphaFoldDB" id="A0A3B0T3A1"/>
<organism evidence="1">
    <name type="scientific">hydrothermal vent metagenome</name>
    <dbReference type="NCBI Taxonomy" id="652676"/>
    <lineage>
        <taxon>unclassified sequences</taxon>
        <taxon>metagenomes</taxon>
        <taxon>ecological metagenomes</taxon>
    </lineage>
</organism>
<proteinExistence type="predicted"/>
<feature type="non-terminal residue" evidence="1">
    <location>
        <position position="1"/>
    </location>
</feature>
<gene>
    <name evidence="1" type="ORF">MNBD_BACTEROID01-975</name>
</gene>
<protein>
    <submittedName>
        <fullName evidence="1">Uncharacterized protein</fullName>
    </submittedName>
</protein>
<reference evidence="1" key="1">
    <citation type="submission" date="2018-06" db="EMBL/GenBank/DDBJ databases">
        <authorList>
            <person name="Zhirakovskaya E."/>
        </authorList>
    </citation>
    <scope>NUCLEOTIDE SEQUENCE</scope>
</reference>
<sequence length="142" mass="15923">QKVNKKVKADGAFDRKLRIVNATQSNSSPENRDRQTGLLTSACPYLLPCFLNQNPRRPANRLSIIDKKIHPPTFPCDPLFLIGCFRFKNSKKNPKGMECNSTGCSVTKPCGTKLIFKQKPCKGGTACRQTTFRTKKCCITNR</sequence>
<dbReference type="EMBL" id="UOEP01000010">
    <property type="protein sequence ID" value="VAW12815.1"/>
    <property type="molecule type" value="Genomic_DNA"/>
</dbReference>